<evidence type="ECO:0000313" key="1">
    <source>
        <dbReference type="EMBL" id="KXB78538.1"/>
    </source>
</evidence>
<proteinExistence type="predicted"/>
<dbReference type="OrthoDB" id="1550603at2"/>
<organism evidence="1 2">
    <name type="scientific">Porphyromonas somerae</name>
    <dbReference type="NCBI Taxonomy" id="322095"/>
    <lineage>
        <taxon>Bacteria</taxon>
        <taxon>Pseudomonadati</taxon>
        <taxon>Bacteroidota</taxon>
        <taxon>Bacteroidia</taxon>
        <taxon>Bacteroidales</taxon>
        <taxon>Porphyromonadaceae</taxon>
        <taxon>Porphyromonas</taxon>
    </lineage>
</organism>
<dbReference type="PATRIC" id="fig|322095.3.peg.109"/>
<dbReference type="STRING" id="322095.HMPREF3185_00108"/>
<dbReference type="EMBL" id="LSDK01000012">
    <property type="protein sequence ID" value="KXB78538.1"/>
    <property type="molecule type" value="Genomic_DNA"/>
</dbReference>
<dbReference type="Proteomes" id="UP000070224">
    <property type="component" value="Unassembled WGS sequence"/>
</dbReference>
<protein>
    <recommendedName>
        <fullName evidence="3">Nucleotidyl transferase, PF08843 family</fullName>
    </recommendedName>
</protein>
<gene>
    <name evidence="1" type="ORF">HMPREF3185_00108</name>
</gene>
<dbReference type="Pfam" id="PF08843">
    <property type="entry name" value="AbiEii"/>
    <property type="match status" value="1"/>
</dbReference>
<sequence>MNSQQYHQQVALLIRIMPSVYRIKEFAVHGGTAINLFHQDMPRYSVDIDLTYIPIAPRSESLADINRLLQGLKEHIERTIPGIKVMHRADVWKLQCAYQGALVKIEVNGMKRGLLGETDILSLCPKAQEVFQASCKARIVSYAQLYGGKLAAALSRQHPRDLFDFWLMRKENWEQVKQGLLLSLCGSDKPIIESLSPHRINQEEALENQFKGMTSTPFSYRDYEEARKNLVERVRENWTDRDKRFLLSFEQGTPDWSLCVAGDLGRFPAVQWKLQNIQKLRDNNPTKFREEIERLSHFLELSS</sequence>
<dbReference type="Gene3D" id="3.10.450.620">
    <property type="entry name" value="JHP933, nucleotidyltransferase-like core domain"/>
    <property type="match status" value="1"/>
</dbReference>
<reference evidence="2" key="1">
    <citation type="submission" date="2016-01" db="EMBL/GenBank/DDBJ databases">
        <authorList>
            <person name="Mitreva M."/>
            <person name="Pepin K.H."/>
            <person name="Mihindukulasuriya K.A."/>
            <person name="Fulton R."/>
            <person name="Fronick C."/>
            <person name="O'Laughlin M."/>
            <person name="Miner T."/>
            <person name="Herter B."/>
            <person name="Rosa B.A."/>
            <person name="Cordes M."/>
            <person name="Tomlinson C."/>
            <person name="Wollam A."/>
            <person name="Palsikar V.B."/>
            <person name="Mardis E.R."/>
            <person name="Wilson R.K."/>
        </authorList>
    </citation>
    <scope>NUCLEOTIDE SEQUENCE [LARGE SCALE GENOMIC DNA]</scope>
    <source>
        <strain evidence="2">KA00683</strain>
    </source>
</reference>
<accession>A0A134BF14</accession>
<comment type="caution">
    <text evidence="1">The sequence shown here is derived from an EMBL/GenBank/DDBJ whole genome shotgun (WGS) entry which is preliminary data.</text>
</comment>
<dbReference type="RefSeq" id="WP_060934750.1">
    <property type="nucleotide sequence ID" value="NZ_KQ960410.1"/>
</dbReference>
<name>A0A134BF14_9PORP</name>
<dbReference type="AlphaFoldDB" id="A0A134BF14"/>
<evidence type="ECO:0000313" key="2">
    <source>
        <dbReference type="Proteomes" id="UP000070224"/>
    </source>
</evidence>
<keyword evidence="2" id="KW-1185">Reference proteome</keyword>
<dbReference type="InterPro" id="IPR014942">
    <property type="entry name" value="AbiEii"/>
</dbReference>
<evidence type="ECO:0008006" key="3">
    <source>
        <dbReference type="Google" id="ProtNLM"/>
    </source>
</evidence>